<sequence>MNFKNSEQEKSKIYNMLQNLRLGFKFTQFTRHKNIKLKSFLYAHIFLTYRKKRRFRIKINLISNSIVISSVQINESIISGSMRNFAI</sequence>
<proteinExistence type="predicted"/>
<dbReference type="Proteomes" id="UP000276133">
    <property type="component" value="Unassembled WGS sequence"/>
</dbReference>
<name>A0A3M7QI84_BRAPC</name>
<reference evidence="1 2" key="1">
    <citation type="journal article" date="2018" name="Sci. Rep.">
        <title>Genomic signatures of local adaptation to the degree of environmental predictability in rotifers.</title>
        <authorList>
            <person name="Franch-Gras L."/>
            <person name="Hahn C."/>
            <person name="Garcia-Roger E.M."/>
            <person name="Carmona M.J."/>
            <person name="Serra M."/>
            <person name="Gomez A."/>
        </authorList>
    </citation>
    <scope>NUCLEOTIDE SEQUENCE [LARGE SCALE GENOMIC DNA]</scope>
    <source>
        <strain evidence="1">HYR1</strain>
    </source>
</reference>
<organism evidence="1 2">
    <name type="scientific">Brachionus plicatilis</name>
    <name type="common">Marine rotifer</name>
    <name type="synonym">Brachionus muelleri</name>
    <dbReference type="NCBI Taxonomy" id="10195"/>
    <lineage>
        <taxon>Eukaryota</taxon>
        <taxon>Metazoa</taxon>
        <taxon>Spiralia</taxon>
        <taxon>Gnathifera</taxon>
        <taxon>Rotifera</taxon>
        <taxon>Eurotatoria</taxon>
        <taxon>Monogononta</taxon>
        <taxon>Pseudotrocha</taxon>
        <taxon>Ploima</taxon>
        <taxon>Brachionidae</taxon>
        <taxon>Brachionus</taxon>
    </lineage>
</organism>
<comment type="caution">
    <text evidence="1">The sequence shown here is derived from an EMBL/GenBank/DDBJ whole genome shotgun (WGS) entry which is preliminary data.</text>
</comment>
<dbReference type="AlphaFoldDB" id="A0A3M7QI84"/>
<protein>
    <submittedName>
        <fullName evidence="1">Uncharacterized protein</fullName>
    </submittedName>
</protein>
<evidence type="ECO:0000313" key="1">
    <source>
        <dbReference type="EMBL" id="RNA10953.1"/>
    </source>
</evidence>
<dbReference type="EMBL" id="REGN01006085">
    <property type="protein sequence ID" value="RNA10953.1"/>
    <property type="molecule type" value="Genomic_DNA"/>
</dbReference>
<accession>A0A3M7QI84</accession>
<evidence type="ECO:0000313" key="2">
    <source>
        <dbReference type="Proteomes" id="UP000276133"/>
    </source>
</evidence>
<keyword evidence="2" id="KW-1185">Reference proteome</keyword>
<gene>
    <name evidence="1" type="ORF">BpHYR1_009561</name>
</gene>